<evidence type="ECO:0000313" key="10">
    <source>
        <dbReference type="EMBL" id="KAF4671542.1"/>
    </source>
</evidence>
<evidence type="ECO:0000256" key="4">
    <source>
        <dbReference type="ARBA" id="ARBA00023125"/>
    </source>
</evidence>
<keyword evidence="11" id="KW-1185">Reference proteome</keyword>
<dbReference type="GO" id="GO:0009190">
    <property type="term" value="P:cyclic nucleotide biosynthetic process"/>
    <property type="evidence" value="ECO:0007669"/>
    <property type="project" value="InterPro"/>
</dbReference>
<organism evidence="10 11">
    <name type="scientific">Perkinsus chesapeaki</name>
    <name type="common">Clam parasite</name>
    <name type="synonym">Perkinsus andrewsi</name>
    <dbReference type="NCBI Taxonomy" id="330153"/>
    <lineage>
        <taxon>Eukaryota</taxon>
        <taxon>Sar</taxon>
        <taxon>Alveolata</taxon>
        <taxon>Perkinsozoa</taxon>
        <taxon>Perkinsea</taxon>
        <taxon>Perkinsida</taxon>
        <taxon>Perkinsidae</taxon>
        <taxon>Perkinsus</taxon>
    </lineage>
</organism>
<dbReference type="InterPro" id="IPR039420">
    <property type="entry name" value="WalR-like"/>
</dbReference>
<dbReference type="SMART" id="SM00044">
    <property type="entry name" value="CYCc"/>
    <property type="match status" value="1"/>
</dbReference>
<dbReference type="InterPro" id="IPR001054">
    <property type="entry name" value="A/G_cyclase"/>
</dbReference>
<dbReference type="InterPro" id="IPR011006">
    <property type="entry name" value="CheY-like_superfamily"/>
</dbReference>
<dbReference type="Pfam" id="PF00211">
    <property type="entry name" value="Guanylate_cyc"/>
    <property type="match status" value="1"/>
</dbReference>
<dbReference type="InterPro" id="IPR029787">
    <property type="entry name" value="Nucleotide_cyclase"/>
</dbReference>
<keyword evidence="5" id="KW-0804">Transcription</keyword>
<evidence type="ECO:0000256" key="2">
    <source>
        <dbReference type="ARBA" id="ARBA00023012"/>
    </source>
</evidence>
<evidence type="ECO:0000259" key="8">
    <source>
        <dbReference type="PROSITE" id="PS50110"/>
    </source>
</evidence>
<proteinExistence type="predicted"/>
<dbReference type="GO" id="GO:0000156">
    <property type="term" value="F:phosphorelay response regulator activity"/>
    <property type="evidence" value="ECO:0007669"/>
    <property type="project" value="TreeGrafter"/>
</dbReference>
<evidence type="ECO:0000256" key="3">
    <source>
        <dbReference type="ARBA" id="ARBA00023015"/>
    </source>
</evidence>
<dbReference type="Proteomes" id="UP000591131">
    <property type="component" value="Unassembled WGS sequence"/>
</dbReference>
<dbReference type="SUPFAM" id="SSF52172">
    <property type="entry name" value="CheY-like"/>
    <property type="match status" value="1"/>
</dbReference>
<keyword evidence="3" id="KW-0805">Transcription regulation</keyword>
<gene>
    <name evidence="10" type="ORF">FOL47_001466</name>
</gene>
<dbReference type="AlphaFoldDB" id="A0A7J6MIT6"/>
<dbReference type="Gene3D" id="3.40.50.2300">
    <property type="match status" value="1"/>
</dbReference>
<evidence type="ECO:0000256" key="1">
    <source>
        <dbReference type="ARBA" id="ARBA00022553"/>
    </source>
</evidence>
<dbReference type="GO" id="GO:0032993">
    <property type="term" value="C:protein-DNA complex"/>
    <property type="evidence" value="ECO:0007669"/>
    <property type="project" value="TreeGrafter"/>
</dbReference>
<dbReference type="PANTHER" id="PTHR48111">
    <property type="entry name" value="REGULATOR OF RPOS"/>
    <property type="match status" value="1"/>
</dbReference>
<keyword evidence="1 6" id="KW-0597">Phosphoprotein</keyword>
<dbReference type="OrthoDB" id="449392at2759"/>
<feature type="coiled-coil region" evidence="7">
    <location>
        <begin position="557"/>
        <end position="615"/>
    </location>
</feature>
<feature type="modified residue" description="4-aspartylphosphate" evidence="6">
    <location>
        <position position="105"/>
    </location>
</feature>
<feature type="coiled-coil region" evidence="7">
    <location>
        <begin position="352"/>
        <end position="379"/>
    </location>
</feature>
<dbReference type="Pfam" id="PF00072">
    <property type="entry name" value="Response_reg"/>
    <property type="match status" value="1"/>
</dbReference>
<dbReference type="SMART" id="SM00448">
    <property type="entry name" value="REC"/>
    <property type="match status" value="1"/>
</dbReference>
<dbReference type="GO" id="GO:0006355">
    <property type="term" value="P:regulation of DNA-templated transcription"/>
    <property type="evidence" value="ECO:0007669"/>
    <property type="project" value="TreeGrafter"/>
</dbReference>
<dbReference type="EMBL" id="JAAPAO010000135">
    <property type="protein sequence ID" value="KAF4671542.1"/>
    <property type="molecule type" value="Genomic_DNA"/>
</dbReference>
<dbReference type="PANTHER" id="PTHR48111:SF1">
    <property type="entry name" value="TWO-COMPONENT RESPONSE REGULATOR ORR33"/>
    <property type="match status" value="1"/>
</dbReference>
<keyword evidence="2" id="KW-0902">Two-component regulatory system</keyword>
<dbReference type="Gene3D" id="3.30.70.1230">
    <property type="entry name" value="Nucleotide cyclase"/>
    <property type="match status" value="1"/>
</dbReference>
<evidence type="ECO:0000256" key="7">
    <source>
        <dbReference type="SAM" id="Coils"/>
    </source>
</evidence>
<feature type="domain" description="Response regulatory" evidence="8">
    <location>
        <begin position="54"/>
        <end position="171"/>
    </location>
</feature>
<dbReference type="GO" id="GO:0000976">
    <property type="term" value="F:transcription cis-regulatory region binding"/>
    <property type="evidence" value="ECO:0007669"/>
    <property type="project" value="TreeGrafter"/>
</dbReference>
<dbReference type="SUPFAM" id="SSF55073">
    <property type="entry name" value="Nucleotide cyclase"/>
    <property type="match status" value="1"/>
</dbReference>
<comment type="caution">
    <text evidence="10">The sequence shown here is derived from an EMBL/GenBank/DDBJ whole genome shotgun (WGS) entry which is preliminary data.</text>
</comment>
<evidence type="ECO:0000256" key="6">
    <source>
        <dbReference type="PROSITE-ProRule" id="PRU00169"/>
    </source>
</evidence>
<dbReference type="PROSITE" id="PS50110">
    <property type="entry name" value="RESPONSE_REGULATORY"/>
    <property type="match status" value="1"/>
</dbReference>
<keyword evidence="4" id="KW-0238">DNA-binding</keyword>
<dbReference type="PROSITE" id="PS50125">
    <property type="entry name" value="GUANYLATE_CYCLASE_2"/>
    <property type="match status" value="1"/>
</dbReference>
<accession>A0A7J6MIT6</accession>
<feature type="domain" description="Guanylate cyclase" evidence="9">
    <location>
        <begin position="192"/>
        <end position="328"/>
    </location>
</feature>
<evidence type="ECO:0000313" key="11">
    <source>
        <dbReference type="Proteomes" id="UP000591131"/>
    </source>
</evidence>
<dbReference type="GO" id="GO:0005829">
    <property type="term" value="C:cytosol"/>
    <property type="evidence" value="ECO:0007669"/>
    <property type="project" value="TreeGrafter"/>
</dbReference>
<dbReference type="CDD" id="cd17574">
    <property type="entry name" value="REC_OmpR"/>
    <property type="match status" value="1"/>
</dbReference>
<name>A0A7J6MIT6_PERCH</name>
<sequence>MTSSDSQSDSIKAGVIEQAESLYHFNDYGIVSAAYLTKPSLEGMPVTSPERPCEILSVDDDPINQMVISSVLESSGFTVHQAMDGFEALDYMSTTTKLPDLILLDVMMPGMSGYEVCAKLRAQYSPDLPIIMISAKNSSDDVIKGLRYKCNDYVTKPFEKTELLARISSQVKLRQMVGIQARHRMALRIVNTILPDDVAEQTTGGILDYFAVHGNVALVNCHVDGLSLKSPGNAVLLLNRYFKDLDEKVSTDQRVQKIETSTDAYTVATGMSPEECDEHMAHALEIGLLMIELAEANELQVTVRIDHMRNVGAGLIRTSCPRYMLFDNGTRSSLCPTSISGTQSIQMSQGAYEIFRGQIENISQEKSELLQRINFVEVKVPGPSEKSRRPRIMYTAALGEKEQESDETIDNCDGLQCKLVQQDQHGEKAPEGYLSGLKILAGDTQKLQERRNEIVDLSGEVGRLQYNINNLTKCLSLAQRISTKNIEGARRKVDSGKVRHRQRELRYEIQELQRKIRSLGDSKHATDAPKISSSCRERIPKPVGVEDLSSKAVLRSTEDLRHQNDNISERIADISKETSAIRRRVFAEHPEVLELEELEKRLDDLLREREAMENSI</sequence>
<protein>
    <submittedName>
        <fullName evidence="10">Uncharacterized protein</fullName>
    </submittedName>
</protein>
<reference evidence="10 11" key="1">
    <citation type="submission" date="2020-04" db="EMBL/GenBank/DDBJ databases">
        <title>Perkinsus chesapeaki whole genome sequence.</title>
        <authorList>
            <person name="Bogema D.R."/>
        </authorList>
    </citation>
    <scope>NUCLEOTIDE SEQUENCE [LARGE SCALE GENOMIC DNA]</scope>
    <source>
        <strain evidence="10">ATCC PRA-425</strain>
    </source>
</reference>
<keyword evidence="7" id="KW-0175">Coiled coil</keyword>
<dbReference type="InterPro" id="IPR001789">
    <property type="entry name" value="Sig_transdc_resp-reg_receiver"/>
</dbReference>
<evidence type="ECO:0000259" key="9">
    <source>
        <dbReference type="PROSITE" id="PS50125"/>
    </source>
</evidence>
<evidence type="ECO:0000256" key="5">
    <source>
        <dbReference type="ARBA" id="ARBA00023163"/>
    </source>
</evidence>